<organism evidence="2 3">
    <name type="scientific">Pleurodeles waltl</name>
    <name type="common">Iberian ribbed newt</name>
    <dbReference type="NCBI Taxonomy" id="8319"/>
    <lineage>
        <taxon>Eukaryota</taxon>
        <taxon>Metazoa</taxon>
        <taxon>Chordata</taxon>
        <taxon>Craniata</taxon>
        <taxon>Vertebrata</taxon>
        <taxon>Euteleostomi</taxon>
        <taxon>Amphibia</taxon>
        <taxon>Batrachia</taxon>
        <taxon>Caudata</taxon>
        <taxon>Salamandroidea</taxon>
        <taxon>Salamandridae</taxon>
        <taxon>Pleurodelinae</taxon>
        <taxon>Pleurodeles</taxon>
    </lineage>
</organism>
<accession>A0AAV7PX79</accession>
<keyword evidence="3" id="KW-1185">Reference proteome</keyword>
<protein>
    <submittedName>
        <fullName evidence="2">Uncharacterized protein</fullName>
    </submittedName>
</protein>
<dbReference type="AlphaFoldDB" id="A0AAV7PX79"/>
<evidence type="ECO:0000313" key="2">
    <source>
        <dbReference type="EMBL" id="KAJ1131872.1"/>
    </source>
</evidence>
<sequence length="91" mass="9937">MVRLASVETPNPLPDEARTKAWKAEIKQALRTSDKQEDSMTEAELHNNTRKAHAMPGNAKAQQRASLRGQEAGSGPDKLRKRTKHAHGAGA</sequence>
<dbReference type="EMBL" id="JANPWB010000011">
    <property type="protein sequence ID" value="KAJ1131872.1"/>
    <property type="molecule type" value="Genomic_DNA"/>
</dbReference>
<feature type="compositionally biased region" description="Basic residues" evidence="1">
    <location>
        <begin position="79"/>
        <end position="91"/>
    </location>
</feature>
<evidence type="ECO:0000256" key="1">
    <source>
        <dbReference type="SAM" id="MobiDB-lite"/>
    </source>
</evidence>
<proteinExistence type="predicted"/>
<evidence type="ECO:0000313" key="3">
    <source>
        <dbReference type="Proteomes" id="UP001066276"/>
    </source>
</evidence>
<name>A0AAV7PX79_PLEWA</name>
<reference evidence="2" key="1">
    <citation type="journal article" date="2022" name="bioRxiv">
        <title>Sequencing and chromosome-scale assembly of the giantPleurodeles waltlgenome.</title>
        <authorList>
            <person name="Brown T."/>
            <person name="Elewa A."/>
            <person name="Iarovenko S."/>
            <person name="Subramanian E."/>
            <person name="Araus A.J."/>
            <person name="Petzold A."/>
            <person name="Susuki M."/>
            <person name="Suzuki K.-i.T."/>
            <person name="Hayashi T."/>
            <person name="Toyoda A."/>
            <person name="Oliveira C."/>
            <person name="Osipova E."/>
            <person name="Leigh N.D."/>
            <person name="Simon A."/>
            <person name="Yun M.H."/>
        </authorList>
    </citation>
    <scope>NUCLEOTIDE SEQUENCE</scope>
    <source>
        <strain evidence="2">20211129_DDA</strain>
        <tissue evidence="2">Liver</tissue>
    </source>
</reference>
<gene>
    <name evidence="2" type="ORF">NDU88_010203</name>
</gene>
<comment type="caution">
    <text evidence="2">The sequence shown here is derived from an EMBL/GenBank/DDBJ whole genome shotgun (WGS) entry which is preliminary data.</text>
</comment>
<feature type="compositionally biased region" description="Basic and acidic residues" evidence="1">
    <location>
        <begin position="29"/>
        <end position="47"/>
    </location>
</feature>
<dbReference type="Proteomes" id="UP001066276">
    <property type="component" value="Chromosome 7"/>
</dbReference>
<feature type="region of interest" description="Disordered" evidence="1">
    <location>
        <begin position="29"/>
        <end position="91"/>
    </location>
</feature>